<dbReference type="AlphaFoldDB" id="G5AFT4"/>
<name>G5AFT4_PHYSP</name>
<feature type="region of interest" description="Disordered" evidence="1">
    <location>
        <begin position="1"/>
        <end position="67"/>
    </location>
</feature>
<reference evidence="2 3" key="1">
    <citation type="journal article" date="2006" name="Science">
        <title>Phytophthora genome sequences uncover evolutionary origins and mechanisms of pathogenesis.</title>
        <authorList>
            <person name="Tyler B.M."/>
            <person name="Tripathy S."/>
            <person name="Zhang X."/>
            <person name="Dehal P."/>
            <person name="Jiang R.H."/>
            <person name="Aerts A."/>
            <person name="Arredondo F.D."/>
            <person name="Baxter L."/>
            <person name="Bensasson D."/>
            <person name="Beynon J.L."/>
            <person name="Chapman J."/>
            <person name="Damasceno C.M."/>
            <person name="Dorrance A.E."/>
            <person name="Dou D."/>
            <person name="Dickerman A.W."/>
            <person name="Dubchak I.L."/>
            <person name="Garbelotto M."/>
            <person name="Gijzen M."/>
            <person name="Gordon S.G."/>
            <person name="Govers F."/>
            <person name="Grunwald N.J."/>
            <person name="Huang W."/>
            <person name="Ivors K.L."/>
            <person name="Jones R.W."/>
            <person name="Kamoun S."/>
            <person name="Krampis K."/>
            <person name="Lamour K.H."/>
            <person name="Lee M.K."/>
            <person name="McDonald W.H."/>
            <person name="Medina M."/>
            <person name="Meijer H.J."/>
            <person name="Nordberg E.K."/>
            <person name="Maclean D.J."/>
            <person name="Ospina-Giraldo M.D."/>
            <person name="Morris P.F."/>
            <person name="Phuntumart V."/>
            <person name="Putnam N.H."/>
            <person name="Rash S."/>
            <person name="Rose J.K."/>
            <person name="Sakihama Y."/>
            <person name="Salamov A.A."/>
            <person name="Savidor A."/>
            <person name="Scheuring C.F."/>
            <person name="Smith B.M."/>
            <person name="Sobral B.W."/>
            <person name="Terry A."/>
            <person name="Torto-Alalibo T.A."/>
            <person name="Win J."/>
            <person name="Xu Z."/>
            <person name="Zhang H."/>
            <person name="Grigoriev I.V."/>
            <person name="Rokhsar D.S."/>
            <person name="Boore J.L."/>
        </authorList>
    </citation>
    <scope>NUCLEOTIDE SEQUENCE [LARGE SCALE GENOMIC DNA]</scope>
    <source>
        <strain evidence="2 3">P6497</strain>
    </source>
</reference>
<gene>
    <name evidence="2" type="ORF">PHYSODRAFT_342282</name>
</gene>
<evidence type="ECO:0000256" key="1">
    <source>
        <dbReference type="SAM" id="MobiDB-lite"/>
    </source>
</evidence>
<feature type="compositionally biased region" description="Polar residues" evidence="1">
    <location>
        <begin position="53"/>
        <end position="65"/>
    </location>
</feature>
<dbReference type="KEGG" id="psoj:PHYSODRAFT_342282"/>
<keyword evidence="3" id="KW-1185">Reference proteome</keyword>
<evidence type="ECO:0000313" key="3">
    <source>
        <dbReference type="Proteomes" id="UP000002640"/>
    </source>
</evidence>
<dbReference type="InParanoid" id="G5AFT4"/>
<dbReference type="GeneID" id="20648245"/>
<feature type="region of interest" description="Disordered" evidence="1">
    <location>
        <begin position="82"/>
        <end position="112"/>
    </location>
</feature>
<dbReference type="EMBL" id="JH159166">
    <property type="protein sequence ID" value="EGZ05450.1"/>
    <property type="molecule type" value="Genomic_DNA"/>
</dbReference>
<protein>
    <submittedName>
        <fullName evidence="2">Uncharacterized protein</fullName>
    </submittedName>
</protein>
<organism evidence="2 3">
    <name type="scientific">Phytophthora sojae (strain P6497)</name>
    <name type="common">Soybean stem and root rot agent</name>
    <name type="synonym">Phytophthora megasperma f. sp. glycines</name>
    <dbReference type="NCBI Taxonomy" id="1094619"/>
    <lineage>
        <taxon>Eukaryota</taxon>
        <taxon>Sar</taxon>
        <taxon>Stramenopiles</taxon>
        <taxon>Oomycota</taxon>
        <taxon>Peronosporomycetes</taxon>
        <taxon>Peronosporales</taxon>
        <taxon>Peronosporaceae</taxon>
        <taxon>Phytophthora</taxon>
    </lineage>
</organism>
<dbReference type="RefSeq" id="XP_009538981.1">
    <property type="nucleotide sequence ID" value="XM_009540686.1"/>
</dbReference>
<sequence>MHLNSGPGATLQASQGSVMWRTKQRRQPEQRNGQGREVTKQRRHGKIAAAASRMTTEGVSSTTLSAGYHDIRQGVAIVWLSRAGKRRCRRSPAQTPRSTDNKAGESSRGRSV</sequence>
<accession>G5AFT4</accession>
<proteinExistence type="predicted"/>
<feature type="compositionally biased region" description="Basic and acidic residues" evidence="1">
    <location>
        <begin position="99"/>
        <end position="112"/>
    </location>
</feature>
<dbReference type="Proteomes" id="UP000002640">
    <property type="component" value="Unassembled WGS sequence"/>
</dbReference>
<evidence type="ECO:0000313" key="2">
    <source>
        <dbReference type="EMBL" id="EGZ05450.1"/>
    </source>
</evidence>